<keyword evidence="5" id="KW-1185">Reference proteome</keyword>
<keyword evidence="2" id="KW-0813">Transport</keyword>
<evidence type="ECO:0000256" key="3">
    <source>
        <dbReference type="SAM" id="Phobius"/>
    </source>
</evidence>
<feature type="transmembrane region" description="Helical" evidence="3">
    <location>
        <begin position="128"/>
        <end position="152"/>
    </location>
</feature>
<name>A0ABT1CTW6_9HYPH</name>
<dbReference type="PIRSF" id="PIRSF016661">
    <property type="entry name" value="BioY"/>
    <property type="match status" value="1"/>
</dbReference>
<keyword evidence="2" id="KW-1003">Cell membrane</keyword>
<comment type="subcellular location">
    <subcellularLocation>
        <location evidence="2">Cell membrane</location>
        <topology evidence="2">Multi-pass membrane protein</topology>
    </subcellularLocation>
</comment>
<feature type="transmembrane region" description="Helical" evidence="3">
    <location>
        <begin position="92"/>
        <end position="116"/>
    </location>
</feature>
<sequence length="192" mass="19597">MTLYAALTASRPEKLAIASLVAIAGSILLTLSAKLSIPFYPVPLTMTTFVVIGLGLALGSRLGSAAVALYLVQGALGLPVFAGTPEKGIGLAYMMGPTGGYLLGYLLAAFAAGTLAERGMDRSPLSAFLAAIIASAIIYVPGVLWLGALFGWDQPILAWGLTPFILGDATKAALAAAVFPATWAMIARKGGL</sequence>
<keyword evidence="2 3" id="KW-0472">Membrane</keyword>
<proteinExistence type="inferred from homology"/>
<keyword evidence="3" id="KW-1133">Transmembrane helix</keyword>
<feature type="transmembrane region" description="Helical" evidence="3">
    <location>
        <begin position="164"/>
        <end position="186"/>
    </location>
</feature>
<dbReference type="EMBL" id="JAAAML010000002">
    <property type="protein sequence ID" value="MCO6409343.1"/>
    <property type="molecule type" value="Genomic_DNA"/>
</dbReference>
<dbReference type="RefSeq" id="WP_252916231.1">
    <property type="nucleotide sequence ID" value="NZ_JAAAML010000002.1"/>
</dbReference>
<evidence type="ECO:0000313" key="5">
    <source>
        <dbReference type="Proteomes" id="UP001320715"/>
    </source>
</evidence>
<dbReference type="PANTHER" id="PTHR34295">
    <property type="entry name" value="BIOTIN TRANSPORTER BIOY"/>
    <property type="match status" value="1"/>
</dbReference>
<keyword evidence="3" id="KW-0812">Transmembrane</keyword>
<organism evidence="4 5">
    <name type="scientific">Hoeflea alexandrii</name>
    <dbReference type="NCBI Taxonomy" id="288436"/>
    <lineage>
        <taxon>Bacteria</taxon>
        <taxon>Pseudomonadati</taxon>
        <taxon>Pseudomonadota</taxon>
        <taxon>Alphaproteobacteria</taxon>
        <taxon>Hyphomicrobiales</taxon>
        <taxon>Rhizobiaceae</taxon>
        <taxon>Hoeflea</taxon>
    </lineage>
</organism>
<feature type="transmembrane region" description="Helical" evidence="3">
    <location>
        <begin position="15"/>
        <end position="37"/>
    </location>
</feature>
<dbReference type="InterPro" id="IPR003784">
    <property type="entry name" value="BioY"/>
</dbReference>
<reference evidence="4 5" key="1">
    <citation type="submission" date="2020-01" db="EMBL/GenBank/DDBJ databases">
        <title>Genomes of bacteria type strains.</title>
        <authorList>
            <person name="Chen J."/>
            <person name="Zhu S."/>
            <person name="Yang J."/>
        </authorList>
    </citation>
    <scope>NUCLEOTIDE SEQUENCE [LARGE SCALE GENOMIC DNA]</scope>
    <source>
        <strain evidence="4 5">DSM 16655</strain>
    </source>
</reference>
<feature type="transmembrane region" description="Helical" evidence="3">
    <location>
        <begin position="49"/>
        <end position="72"/>
    </location>
</feature>
<gene>
    <name evidence="4" type="ORF">GTW23_14250</name>
</gene>
<comment type="similarity">
    <text evidence="1 2">Belongs to the BioY family.</text>
</comment>
<dbReference type="Proteomes" id="UP001320715">
    <property type="component" value="Unassembled WGS sequence"/>
</dbReference>
<accession>A0ABT1CTW6</accession>
<evidence type="ECO:0000256" key="1">
    <source>
        <dbReference type="ARBA" id="ARBA00010692"/>
    </source>
</evidence>
<dbReference type="Pfam" id="PF02632">
    <property type="entry name" value="BioY"/>
    <property type="match status" value="1"/>
</dbReference>
<protein>
    <recommendedName>
        <fullName evidence="2">Biotin transporter</fullName>
    </recommendedName>
</protein>
<evidence type="ECO:0000313" key="4">
    <source>
        <dbReference type="EMBL" id="MCO6409343.1"/>
    </source>
</evidence>
<comment type="caution">
    <text evidence="4">The sequence shown here is derived from an EMBL/GenBank/DDBJ whole genome shotgun (WGS) entry which is preliminary data.</text>
</comment>
<dbReference type="PANTHER" id="PTHR34295:SF1">
    <property type="entry name" value="BIOTIN TRANSPORTER BIOY"/>
    <property type="match status" value="1"/>
</dbReference>
<dbReference type="Gene3D" id="1.10.1760.20">
    <property type="match status" value="1"/>
</dbReference>
<evidence type="ECO:0000256" key="2">
    <source>
        <dbReference type="PIRNR" id="PIRNR016661"/>
    </source>
</evidence>